<feature type="domain" description="PFU" evidence="9">
    <location>
        <begin position="366"/>
        <end position="464"/>
    </location>
</feature>
<dbReference type="Gene3D" id="1.25.10.10">
    <property type="entry name" value="Leucine-rich Repeat Variant"/>
    <property type="match status" value="1"/>
</dbReference>
<dbReference type="CDD" id="cd00200">
    <property type="entry name" value="WD40"/>
    <property type="match status" value="1"/>
</dbReference>
<dbReference type="SUPFAM" id="SSF48371">
    <property type="entry name" value="ARM repeat"/>
    <property type="match status" value="1"/>
</dbReference>
<dbReference type="Gene3D" id="2.130.10.10">
    <property type="entry name" value="YVTN repeat-like/Quinoprotein amine dehydrogenase"/>
    <property type="match status" value="1"/>
</dbReference>
<reference evidence="11 12" key="1">
    <citation type="journal article" date="2019" name="PLoS Biol.">
        <title>Sex chromosomes control vertical transmission of feminizing Wolbachia symbionts in an isopod.</title>
        <authorList>
            <person name="Becking T."/>
            <person name="Chebbi M.A."/>
            <person name="Giraud I."/>
            <person name="Moumen B."/>
            <person name="Laverre T."/>
            <person name="Caubet Y."/>
            <person name="Peccoud J."/>
            <person name="Gilbert C."/>
            <person name="Cordaux R."/>
        </authorList>
    </citation>
    <scope>NUCLEOTIDE SEQUENCE [LARGE SCALE GENOMIC DNA]</scope>
    <source>
        <strain evidence="11">ANa2</strain>
        <tissue evidence="11">Whole body excluding digestive tract and cuticle</tissue>
    </source>
</reference>
<evidence type="ECO:0000259" key="10">
    <source>
        <dbReference type="PROSITE" id="PS51396"/>
    </source>
</evidence>
<evidence type="ECO:0000256" key="4">
    <source>
        <dbReference type="ARBA" id="ARBA00022490"/>
    </source>
</evidence>
<feature type="repeat" description="WD" evidence="8">
    <location>
        <begin position="228"/>
        <end position="260"/>
    </location>
</feature>
<evidence type="ECO:0000256" key="2">
    <source>
        <dbReference type="ARBA" id="ARBA00004496"/>
    </source>
</evidence>
<name>A0A5N5SLG8_9CRUS</name>
<dbReference type="GO" id="GO:0005737">
    <property type="term" value="C:cytoplasm"/>
    <property type="evidence" value="ECO:0007669"/>
    <property type="project" value="UniProtKB-SubCell"/>
</dbReference>
<dbReference type="InterPro" id="IPR016024">
    <property type="entry name" value="ARM-type_fold"/>
</dbReference>
<dbReference type="PROSITE" id="PS51396">
    <property type="entry name" value="PUL"/>
    <property type="match status" value="1"/>
</dbReference>
<dbReference type="Proteomes" id="UP000326759">
    <property type="component" value="Unassembled WGS sequence"/>
</dbReference>
<keyword evidence="7" id="KW-0539">Nucleus</keyword>
<dbReference type="PROSITE" id="PS51394">
    <property type="entry name" value="PFU"/>
    <property type="match status" value="1"/>
</dbReference>
<evidence type="ECO:0000256" key="6">
    <source>
        <dbReference type="ARBA" id="ARBA00022737"/>
    </source>
</evidence>
<keyword evidence="12" id="KW-1185">Reference proteome</keyword>
<comment type="caution">
    <text evidence="11">The sequence shown here is derived from an EMBL/GenBank/DDBJ whole genome shotgun (WGS) entry which is preliminary data.</text>
</comment>
<dbReference type="InterPro" id="IPR013535">
    <property type="entry name" value="PUL_dom"/>
</dbReference>
<dbReference type="GO" id="GO:0043130">
    <property type="term" value="F:ubiquitin binding"/>
    <property type="evidence" value="ECO:0007669"/>
    <property type="project" value="TreeGrafter"/>
</dbReference>
<dbReference type="AlphaFoldDB" id="A0A5N5SLG8"/>
<dbReference type="InterPro" id="IPR011989">
    <property type="entry name" value="ARM-like"/>
</dbReference>
<dbReference type="Pfam" id="PF08324">
    <property type="entry name" value="PUL"/>
    <property type="match status" value="1"/>
</dbReference>
<evidence type="ECO:0000256" key="7">
    <source>
        <dbReference type="ARBA" id="ARBA00023242"/>
    </source>
</evidence>
<dbReference type="InterPro" id="IPR036322">
    <property type="entry name" value="WD40_repeat_dom_sf"/>
</dbReference>
<gene>
    <name evidence="11" type="primary">Plaa</name>
    <name evidence="11" type="ORF">Anas_12566</name>
</gene>
<dbReference type="Pfam" id="PF09070">
    <property type="entry name" value="PFU"/>
    <property type="match status" value="1"/>
</dbReference>
<feature type="repeat" description="WD" evidence="8">
    <location>
        <begin position="105"/>
        <end position="135"/>
    </location>
</feature>
<accession>A0A5N5SLG8</accession>
<evidence type="ECO:0000313" key="11">
    <source>
        <dbReference type="EMBL" id="KAB7494429.1"/>
    </source>
</evidence>
<evidence type="ECO:0000256" key="5">
    <source>
        <dbReference type="ARBA" id="ARBA00022574"/>
    </source>
</evidence>
<feature type="repeat" description="WD" evidence="8">
    <location>
        <begin position="188"/>
        <end position="221"/>
    </location>
</feature>
<dbReference type="Pfam" id="PF00400">
    <property type="entry name" value="WD40"/>
    <property type="match status" value="7"/>
</dbReference>
<feature type="repeat" description="WD" evidence="8">
    <location>
        <begin position="12"/>
        <end position="43"/>
    </location>
</feature>
<feature type="domain" description="PUL" evidence="10">
    <location>
        <begin position="520"/>
        <end position="773"/>
    </location>
</feature>
<dbReference type="EMBL" id="SEYY01024049">
    <property type="protein sequence ID" value="KAB7494429.1"/>
    <property type="molecule type" value="Genomic_DNA"/>
</dbReference>
<dbReference type="PROSITE" id="PS50082">
    <property type="entry name" value="WD_REPEATS_2"/>
    <property type="match status" value="4"/>
</dbReference>
<dbReference type="InterPro" id="IPR001680">
    <property type="entry name" value="WD40_rpt"/>
</dbReference>
<dbReference type="PROSITE" id="PS50294">
    <property type="entry name" value="WD_REPEATS_REGION"/>
    <property type="match status" value="2"/>
</dbReference>
<keyword evidence="6" id="KW-0677">Repeat</keyword>
<dbReference type="GO" id="GO:0010992">
    <property type="term" value="P:ubiquitin recycling"/>
    <property type="evidence" value="ECO:0007669"/>
    <property type="project" value="TreeGrafter"/>
</dbReference>
<organism evidence="11 12">
    <name type="scientific">Armadillidium nasatum</name>
    <dbReference type="NCBI Taxonomy" id="96803"/>
    <lineage>
        <taxon>Eukaryota</taxon>
        <taxon>Metazoa</taxon>
        <taxon>Ecdysozoa</taxon>
        <taxon>Arthropoda</taxon>
        <taxon>Crustacea</taxon>
        <taxon>Multicrustacea</taxon>
        <taxon>Malacostraca</taxon>
        <taxon>Eumalacostraca</taxon>
        <taxon>Peracarida</taxon>
        <taxon>Isopoda</taxon>
        <taxon>Oniscidea</taxon>
        <taxon>Crinocheta</taxon>
        <taxon>Armadillidiidae</taxon>
        <taxon>Armadillidium</taxon>
    </lineage>
</organism>
<dbReference type="SMART" id="SM00320">
    <property type="entry name" value="WD40"/>
    <property type="match status" value="7"/>
</dbReference>
<dbReference type="PRINTS" id="PR00320">
    <property type="entry name" value="GPROTEINBRPT"/>
</dbReference>
<evidence type="ECO:0000259" key="9">
    <source>
        <dbReference type="PROSITE" id="PS51394"/>
    </source>
</evidence>
<keyword evidence="5 8" id="KW-0853">WD repeat</keyword>
<sequence length="775" mass="84678">MSSNEYKLRCSLLGHSMDVRAIAVASNGDIVTASRDETAKLWQESPSNRIIYEEKITYKGHTGYVTSVCLIPSTEESPEGFTVTGSKDSTILVFIRTSSQPTHTLTGHTDTVSCLMWKNDLLASGSWDHTIRLWKDWNCVNVLKGHSGPIWSLGIFEVTEKAEDSVILSASADKTLKCWKKGKDTATYSGHTDCVRGLSIIDEERFLSCSNDASVKLWKFSGECLSTFYGHTSFIYSVFGIESCKGFVTGSEDRSIRIWDSHGNNTNTVYVPAQSVWCVSVLPNSDIVAGSSDGVCRIFTQSLDRQAQKEELAEFEESLSKFKVAVEDVGGIKKSDLPDKTFLFQPGKRDGQTAMIREGEKILCYSWSSSKGQWDAIGEVVGGAGGSASTSGKVLYNGREYDYVFDVDLDVGEVLKLPYNKGEDPWMVAQAFIHRHELAQDYLDQVANFITTNANVTSVTGQSSQYYDPFTGGNRYVPTSGGSSSGAASGIVDPFTGSGRYVPSYDTSSQNCTSPALKSQYFPQLVPLKFESVNKAGIHSKFEESNNKMEDRLTAEQINKLVDAVTSSTVQVSELGLLEKALQWPPEHVWPALDILRLALRSEAAHVKWLQDGKGEVLINLLVSLLSPSIPPPTQLLSLRCLTNIACSDPGKKALMTSSNNIISSVASLAPYPNKNMEIAATTLLINLSTILKDTKNLEEQCQLLSGAATLAMHVNDSEAQFRVLVAIGTLLTCGKNLIAFAKSLDVKPIIEKLGLAFEPQKVSECARHVLLALK</sequence>
<dbReference type="Gene3D" id="3.10.20.870">
    <property type="entry name" value="PFU (PLAA family ubiquitin binding), C-terminal domain"/>
    <property type="match status" value="1"/>
</dbReference>
<evidence type="ECO:0000313" key="12">
    <source>
        <dbReference type="Proteomes" id="UP000326759"/>
    </source>
</evidence>
<dbReference type="InterPro" id="IPR015943">
    <property type="entry name" value="WD40/YVTN_repeat-like_dom_sf"/>
</dbReference>
<dbReference type="PANTHER" id="PTHR19849">
    <property type="entry name" value="PHOSPHOLIPASE A-2-ACTIVATING PROTEIN"/>
    <property type="match status" value="1"/>
</dbReference>
<evidence type="ECO:0000256" key="3">
    <source>
        <dbReference type="ARBA" id="ARBA00008495"/>
    </source>
</evidence>
<evidence type="ECO:0000256" key="8">
    <source>
        <dbReference type="PROSITE-ProRule" id="PRU00221"/>
    </source>
</evidence>
<dbReference type="OrthoDB" id="10265988at2759"/>
<dbReference type="FunFam" id="2.130.10.10:FF:000175">
    <property type="entry name" value="Phospholipase A-2-activating protein"/>
    <property type="match status" value="1"/>
</dbReference>
<dbReference type="SUPFAM" id="SSF50978">
    <property type="entry name" value="WD40 repeat-like"/>
    <property type="match status" value="1"/>
</dbReference>
<dbReference type="GO" id="GO:0005634">
    <property type="term" value="C:nucleus"/>
    <property type="evidence" value="ECO:0007669"/>
    <property type="project" value="UniProtKB-SubCell"/>
</dbReference>
<dbReference type="PANTHER" id="PTHR19849:SF0">
    <property type="entry name" value="PHOSPHOLIPASE A-2-ACTIVATING PROTEIN"/>
    <property type="match status" value="1"/>
</dbReference>
<evidence type="ECO:0000256" key="1">
    <source>
        <dbReference type="ARBA" id="ARBA00004123"/>
    </source>
</evidence>
<protein>
    <submittedName>
        <fullName evidence="11">Phospholipase A-2-activating protein</fullName>
    </submittedName>
</protein>
<proteinExistence type="inferred from homology"/>
<dbReference type="GO" id="GO:0043161">
    <property type="term" value="P:proteasome-mediated ubiquitin-dependent protein catabolic process"/>
    <property type="evidence" value="ECO:0007669"/>
    <property type="project" value="TreeGrafter"/>
</dbReference>
<keyword evidence="4" id="KW-0963">Cytoplasm</keyword>
<comment type="subcellular location">
    <subcellularLocation>
        <location evidence="2">Cytoplasm</location>
    </subcellularLocation>
    <subcellularLocation>
        <location evidence="1">Nucleus</location>
    </subcellularLocation>
</comment>
<dbReference type="InterPro" id="IPR038122">
    <property type="entry name" value="PFU_sf"/>
</dbReference>
<dbReference type="InterPro" id="IPR015155">
    <property type="entry name" value="PFU"/>
</dbReference>
<comment type="similarity">
    <text evidence="3">Belongs to the WD repeat PLAP family.</text>
</comment>
<dbReference type="InterPro" id="IPR020472">
    <property type="entry name" value="WD40_PAC1"/>
</dbReference>